<sequence length="507" mass="55371">MLYNYTGLPDCSPQGLTLQIGDTSAQWYKKDLSSYNLLENNTFFHGAHDLIEVRTPFNVIRNNYWHNEEWMSAPNCGIPNDVAGNRLITDFGPITYRNLYEYNRVGFSGIASDYKQGGEGIELAGHHSIVRFNFVFNNKGAGIYPYNKGLGGDPPGYNYIYSNTVYHNGYNGFGPVDFGGIQISNSLQNIIKNNIVYNNFGGPFRGQPVSNQIYGYNWTDSNGDPLFMNTNGSDPFDRQLPDLRVKATSPVIDAGGFLTAVTSPGGTGTTFTVNDPNYFMDGWGIIRGDTIQLEGQGGTATITSVNYDTNTLTVDKQLSWSFGQGISLAYSGAAPDIGAFEYPQGPDKQSQADDDSDGVPNTADRCPKTALAARSYVNSFGCAKPVADKFDIKPDFNATDINGMHSLELGILAFGKILYAGKNILLVKITAGEDERLNLDTGLNITQGKITLNQSSLPQLSQSATITLYNTSFNSPKILRDGEECKECTIHSYDRASKTLAFSVPGF</sequence>
<dbReference type="EMBL" id="DUGC01000100">
    <property type="protein sequence ID" value="HIH10262.1"/>
    <property type="molecule type" value="Genomic_DNA"/>
</dbReference>
<gene>
    <name evidence="2" type="ORF">HA254_06380</name>
</gene>
<dbReference type="SUPFAM" id="SSF51126">
    <property type="entry name" value="Pectin lyase-like"/>
    <property type="match status" value="1"/>
</dbReference>
<organism evidence="2 3">
    <name type="scientific">Candidatus Iainarchaeum sp</name>
    <dbReference type="NCBI Taxonomy" id="3101447"/>
    <lineage>
        <taxon>Archaea</taxon>
        <taxon>Candidatus Iainarchaeota</taxon>
        <taxon>Candidatus Iainarchaeia</taxon>
        <taxon>Candidatus Iainarchaeales</taxon>
        <taxon>Candidatus Iainarchaeaceae</taxon>
        <taxon>Candidatus Iainarchaeum</taxon>
    </lineage>
</organism>
<dbReference type="InterPro" id="IPR011050">
    <property type="entry name" value="Pectin_lyase_fold/virulence"/>
</dbReference>
<dbReference type="Gene3D" id="2.160.20.10">
    <property type="entry name" value="Single-stranded right-handed beta-helix, Pectin lyase-like"/>
    <property type="match status" value="1"/>
</dbReference>
<protein>
    <recommendedName>
        <fullName evidence="4">Right-handed parallel beta-helix repeat-containing protein</fullName>
    </recommendedName>
</protein>
<comment type="caution">
    <text evidence="2">The sequence shown here is derived from an EMBL/GenBank/DDBJ whole genome shotgun (WGS) entry which is preliminary data.</text>
</comment>
<reference evidence="3" key="1">
    <citation type="journal article" date="2020" name="bioRxiv">
        <title>A rank-normalized archaeal taxonomy based on genome phylogeny resolves widespread incomplete and uneven classifications.</title>
        <authorList>
            <person name="Rinke C."/>
            <person name="Chuvochina M."/>
            <person name="Mussig A.J."/>
            <person name="Chaumeil P.-A."/>
            <person name="Waite D.W."/>
            <person name="Whitman W.B."/>
            <person name="Parks D.H."/>
            <person name="Hugenholtz P."/>
        </authorList>
    </citation>
    <scope>NUCLEOTIDE SEQUENCE [LARGE SCALE GENOMIC DNA]</scope>
</reference>
<evidence type="ECO:0000313" key="3">
    <source>
        <dbReference type="Proteomes" id="UP000565078"/>
    </source>
</evidence>
<accession>A0A7J4IXM3</accession>
<evidence type="ECO:0000256" key="1">
    <source>
        <dbReference type="SAM" id="MobiDB-lite"/>
    </source>
</evidence>
<dbReference type="Proteomes" id="UP000565078">
    <property type="component" value="Unassembled WGS sequence"/>
</dbReference>
<dbReference type="InterPro" id="IPR012334">
    <property type="entry name" value="Pectin_lyas_fold"/>
</dbReference>
<proteinExistence type="predicted"/>
<feature type="region of interest" description="Disordered" evidence="1">
    <location>
        <begin position="340"/>
        <end position="363"/>
    </location>
</feature>
<name>A0A7J4IXM3_9ARCH</name>
<dbReference type="AlphaFoldDB" id="A0A7J4IXM3"/>
<evidence type="ECO:0000313" key="2">
    <source>
        <dbReference type="EMBL" id="HIH10262.1"/>
    </source>
</evidence>
<evidence type="ECO:0008006" key="4">
    <source>
        <dbReference type="Google" id="ProtNLM"/>
    </source>
</evidence>